<organism evidence="1 2">
    <name type="scientific">Sinorhizobium medicae</name>
    <dbReference type="NCBI Taxonomy" id="110321"/>
    <lineage>
        <taxon>Bacteria</taxon>
        <taxon>Pseudomonadati</taxon>
        <taxon>Pseudomonadota</taxon>
        <taxon>Alphaproteobacteria</taxon>
        <taxon>Hyphomicrobiales</taxon>
        <taxon>Rhizobiaceae</taxon>
        <taxon>Sinorhizobium/Ensifer group</taxon>
        <taxon>Sinorhizobium</taxon>
    </lineage>
</organism>
<evidence type="ECO:0000313" key="1">
    <source>
        <dbReference type="EMBL" id="VTZ64376.1"/>
    </source>
</evidence>
<sequence length="77" mass="8245">MEAGCGCSTSTRMRRIRTPQVTVYGESASIPSAFAAPAIVARPEAAEEAPIWLNIVSAPPSRSIILDHPNSTKVVYF</sequence>
<dbReference type="AlphaFoldDB" id="A0A508X470"/>
<dbReference type="Proteomes" id="UP000507954">
    <property type="component" value="Unassembled WGS sequence"/>
</dbReference>
<dbReference type="EMBL" id="CABFNB010000126">
    <property type="protein sequence ID" value="VTZ64376.1"/>
    <property type="molecule type" value="Genomic_DNA"/>
</dbReference>
<evidence type="ECO:0000313" key="2">
    <source>
        <dbReference type="Proteomes" id="UP000507954"/>
    </source>
</evidence>
<accession>A0A508X470</accession>
<name>A0A508X470_9HYPH</name>
<protein>
    <submittedName>
        <fullName evidence="1">Uncharacterized protein</fullName>
    </submittedName>
</protein>
<proteinExistence type="predicted"/>
<reference evidence="1 2" key="1">
    <citation type="submission" date="2019-06" db="EMBL/GenBank/DDBJ databases">
        <authorList>
            <person name="Le Quere A."/>
            <person name="Colella S."/>
        </authorList>
    </citation>
    <scope>NUCLEOTIDE SEQUENCE [LARGE SCALE GENOMIC DNA]</scope>
    <source>
        <strain evidence="1">EmedicaeMD41</strain>
    </source>
</reference>
<gene>
    <name evidence="1" type="ORF">EMEDMD4_580010</name>
</gene>